<gene>
    <name evidence="2" type="ORF">BLNAU_4824</name>
</gene>
<keyword evidence="3" id="KW-1185">Reference proteome</keyword>
<name>A0ABQ9Y943_9EUKA</name>
<feature type="compositionally biased region" description="Basic and acidic residues" evidence="1">
    <location>
        <begin position="26"/>
        <end position="62"/>
    </location>
</feature>
<sequence length="123" mass="13800">MFAAERGEDNWEIFWEGTNRTASACDVRDRKEGEGGTEHAGSRRNEQFTKHESIRVRCERAKLKQQTPPAKEDSTSESTGTETIFVQHDENEQSRIDSLLSGKERSANKTLPVSITLSCVATI</sequence>
<dbReference type="EMBL" id="JARBJD010000024">
    <property type="protein sequence ID" value="KAK2960271.1"/>
    <property type="molecule type" value="Genomic_DNA"/>
</dbReference>
<dbReference type="Proteomes" id="UP001281761">
    <property type="component" value="Unassembled WGS sequence"/>
</dbReference>
<proteinExistence type="predicted"/>
<organism evidence="2 3">
    <name type="scientific">Blattamonas nauphoetae</name>
    <dbReference type="NCBI Taxonomy" id="2049346"/>
    <lineage>
        <taxon>Eukaryota</taxon>
        <taxon>Metamonada</taxon>
        <taxon>Preaxostyla</taxon>
        <taxon>Oxymonadida</taxon>
        <taxon>Blattamonas</taxon>
    </lineage>
</organism>
<feature type="region of interest" description="Disordered" evidence="1">
    <location>
        <begin position="22"/>
        <end position="94"/>
    </location>
</feature>
<reference evidence="2 3" key="1">
    <citation type="journal article" date="2022" name="bioRxiv">
        <title>Genomics of Preaxostyla Flagellates Illuminates Evolutionary Transitions and the Path Towards Mitochondrial Loss.</title>
        <authorList>
            <person name="Novak L.V.F."/>
            <person name="Treitli S.C."/>
            <person name="Pyrih J."/>
            <person name="Halakuc P."/>
            <person name="Pipaliya S.V."/>
            <person name="Vacek V."/>
            <person name="Brzon O."/>
            <person name="Soukal P."/>
            <person name="Eme L."/>
            <person name="Dacks J.B."/>
            <person name="Karnkowska A."/>
            <person name="Elias M."/>
            <person name="Hampl V."/>
        </authorList>
    </citation>
    <scope>NUCLEOTIDE SEQUENCE [LARGE SCALE GENOMIC DNA]</scope>
    <source>
        <strain evidence="2">NAU3</strain>
        <tissue evidence="2">Gut</tissue>
    </source>
</reference>
<comment type="caution">
    <text evidence="2">The sequence shown here is derived from an EMBL/GenBank/DDBJ whole genome shotgun (WGS) entry which is preliminary data.</text>
</comment>
<protein>
    <submittedName>
        <fullName evidence="2">Uncharacterized protein</fullName>
    </submittedName>
</protein>
<accession>A0ABQ9Y943</accession>
<evidence type="ECO:0000313" key="3">
    <source>
        <dbReference type="Proteomes" id="UP001281761"/>
    </source>
</evidence>
<evidence type="ECO:0000313" key="2">
    <source>
        <dbReference type="EMBL" id="KAK2960271.1"/>
    </source>
</evidence>
<evidence type="ECO:0000256" key="1">
    <source>
        <dbReference type="SAM" id="MobiDB-lite"/>
    </source>
</evidence>